<comment type="catalytic activity">
    <reaction evidence="7">
        <text>L-aspartate + ATP = 4-phospho-L-aspartate + ADP</text>
        <dbReference type="Rhea" id="RHEA:23776"/>
        <dbReference type="ChEBI" id="CHEBI:29991"/>
        <dbReference type="ChEBI" id="CHEBI:30616"/>
        <dbReference type="ChEBI" id="CHEBI:57535"/>
        <dbReference type="ChEBI" id="CHEBI:456216"/>
        <dbReference type="EC" id="2.7.2.4"/>
    </reaction>
</comment>
<dbReference type="EMBL" id="FPAQ01000006">
    <property type="protein sequence ID" value="SFT51616.1"/>
    <property type="molecule type" value="Genomic_DNA"/>
</dbReference>
<dbReference type="Pfam" id="PF00696">
    <property type="entry name" value="AA_kinase"/>
    <property type="match status" value="1"/>
</dbReference>
<dbReference type="InterPro" id="IPR001048">
    <property type="entry name" value="Asp/Glu/Uridylate_kinase"/>
</dbReference>
<evidence type="ECO:0000256" key="3">
    <source>
        <dbReference type="ARBA" id="ARBA00022679"/>
    </source>
</evidence>
<organism evidence="10 11">
    <name type="scientific">Halomonas saccharevitans</name>
    <dbReference type="NCBI Taxonomy" id="416872"/>
    <lineage>
        <taxon>Bacteria</taxon>
        <taxon>Pseudomonadati</taxon>
        <taxon>Pseudomonadota</taxon>
        <taxon>Gammaproteobacteria</taxon>
        <taxon>Oceanospirillales</taxon>
        <taxon>Halomonadaceae</taxon>
        <taxon>Halomonas</taxon>
    </lineage>
</organism>
<keyword evidence="8" id="KW-0028">Amino-acid biosynthesis</keyword>
<evidence type="ECO:0000259" key="9">
    <source>
        <dbReference type="Pfam" id="PF00696"/>
    </source>
</evidence>
<evidence type="ECO:0000256" key="7">
    <source>
        <dbReference type="RuleBase" id="RU003448"/>
    </source>
</evidence>
<dbReference type="GO" id="GO:0009088">
    <property type="term" value="P:threonine biosynthetic process"/>
    <property type="evidence" value="ECO:0007669"/>
    <property type="project" value="UniProtKB-UniPathway"/>
</dbReference>
<dbReference type="GO" id="GO:0005829">
    <property type="term" value="C:cytosol"/>
    <property type="evidence" value="ECO:0007669"/>
    <property type="project" value="TreeGrafter"/>
</dbReference>
<protein>
    <recommendedName>
        <fullName evidence="7">Aspartokinase</fullName>
        <ecNumber evidence="7">2.7.2.4</ecNumber>
    </recommendedName>
</protein>
<sequence>MTQVFKFGGASIQDAEAIRHLGELLARFPERPLVVVVSAMGKTTNALEALLAAARGSDDADYRERLAALRRDHLATVEALFGEEAEPVARRIKALIDELDRRHRAHAHRERPFHYDQTVCFGELLSTTIVAAWLEEAGLASEWRDARELIVTDGDHQAANVDWAATAERVRGLDFDDGRLRVTQGFIGATPEGTATTLGREGSDYSAAILAHCLDAEAVTIWKDVPGLFNADPRRVDNAVQLERISYDEAIALAWHGATVIHPKTLAPLQQRAIPLTVRSFQDLEAPGSTIAEDARRDGEVPAVMFCEDQTLLEIRPRDFAFMDEARQHDILGRLVAAGLHAGLIDAGAMRLSLCLDSHPARLEPFVQSLSVDYAVTRRDGLTLVNVRHGDDALLRALGEGRECLAERRNADTAQRLYPAGQCPATWHLPD</sequence>
<dbReference type="PANTHER" id="PTHR21499">
    <property type="entry name" value="ASPARTATE KINASE"/>
    <property type="match status" value="1"/>
</dbReference>
<evidence type="ECO:0000256" key="5">
    <source>
        <dbReference type="ARBA" id="ARBA00022777"/>
    </source>
</evidence>
<comment type="pathway">
    <text evidence="8">Amino-acid biosynthesis; L-threonine biosynthesis; L-threonine from L-aspartate: step 1/5.</text>
</comment>
<comment type="similarity">
    <text evidence="2 7">Belongs to the aspartokinase family.</text>
</comment>
<dbReference type="OrthoDB" id="9799110at2"/>
<dbReference type="Proteomes" id="UP000199594">
    <property type="component" value="Unassembled WGS sequence"/>
</dbReference>
<evidence type="ECO:0000313" key="11">
    <source>
        <dbReference type="Proteomes" id="UP000199594"/>
    </source>
</evidence>
<reference evidence="10 11" key="1">
    <citation type="submission" date="2016-10" db="EMBL/GenBank/DDBJ databases">
        <authorList>
            <person name="de Groot N.N."/>
        </authorList>
    </citation>
    <scope>NUCLEOTIDE SEQUENCE [LARGE SCALE GENOMIC DNA]</scope>
    <source>
        <strain evidence="10 11">CGMCC 1.6493</strain>
    </source>
</reference>
<evidence type="ECO:0000256" key="2">
    <source>
        <dbReference type="ARBA" id="ARBA00010122"/>
    </source>
</evidence>
<keyword evidence="6" id="KW-0067">ATP-binding</keyword>
<dbReference type="GO" id="GO:0009089">
    <property type="term" value="P:lysine biosynthetic process via diaminopimelate"/>
    <property type="evidence" value="ECO:0007669"/>
    <property type="project" value="UniProtKB-UniPathway"/>
</dbReference>
<dbReference type="InterPro" id="IPR036393">
    <property type="entry name" value="AceGlu_kinase-like_sf"/>
</dbReference>
<comment type="pathway">
    <text evidence="1 8">Amino-acid biosynthesis; L-lysine biosynthesis via DAP pathway; (S)-tetrahydrodipicolinate from L-aspartate: step 1/4.</text>
</comment>
<gene>
    <name evidence="10" type="ORF">SAMN04487956_10651</name>
</gene>
<accession>A0A1I6YMC9</accession>
<dbReference type="SUPFAM" id="SSF53633">
    <property type="entry name" value="Carbamate kinase-like"/>
    <property type="match status" value="1"/>
</dbReference>
<dbReference type="PANTHER" id="PTHR21499:SF59">
    <property type="entry name" value="ASPARTOKINASE"/>
    <property type="match status" value="1"/>
</dbReference>
<keyword evidence="4" id="KW-0547">Nucleotide-binding</keyword>
<evidence type="ECO:0000256" key="6">
    <source>
        <dbReference type="ARBA" id="ARBA00022840"/>
    </source>
</evidence>
<dbReference type="InterPro" id="IPR042199">
    <property type="entry name" value="AsparK_Bifunc_asparK/hSer_DH"/>
</dbReference>
<evidence type="ECO:0000256" key="1">
    <source>
        <dbReference type="ARBA" id="ARBA00004766"/>
    </source>
</evidence>
<dbReference type="Gene3D" id="3.40.1160.10">
    <property type="entry name" value="Acetylglutamate kinase-like"/>
    <property type="match status" value="1"/>
</dbReference>
<evidence type="ECO:0000313" key="10">
    <source>
        <dbReference type="EMBL" id="SFT51616.1"/>
    </source>
</evidence>
<dbReference type="GO" id="GO:0005524">
    <property type="term" value="F:ATP binding"/>
    <property type="evidence" value="ECO:0007669"/>
    <property type="project" value="UniProtKB-KW"/>
</dbReference>
<dbReference type="InterPro" id="IPR001341">
    <property type="entry name" value="Asp_kinase"/>
</dbReference>
<dbReference type="RefSeq" id="WP_089847624.1">
    <property type="nucleotide sequence ID" value="NZ_FPAQ01000006.1"/>
</dbReference>
<dbReference type="EC" id="2.7.2.4" evidence="7"/>
<dbReference type="UniPathway" id="UPA00034">
    <property type="reaction ID" value="UER00015"/>
</dbReference>
<comment type="pathway">
    <text evidence="8">Amino-acid biosynthesis; L-methionine biosynthesis via de novo pathway; L-homoserine from L-aspartate: step 1/3.</text>
</comment>
<proteinExistence type="inferred from homology"/>
<dbReference type="UniPathway" id="UPA00051">
    <property type="reaction ID" value="UER00462"/>
</dbReference>
<dbReference type="NCBIfam" id="TIGR00657">
    <property type="entry name" value="asp_kinases"/>
    <property type="match status" value="1"/>
</dbReference>
<dbReference type="AlphaFoldDB" id="A0A1I6YMC9"/>
<evidence type="ECO:0000256" key="4">
    <source>
        <dbReference type="ARBA" id="ARBA00022741"/>
    </source>
</evidence>
<feature type="domain" description="Aspartate/glutamate/uridylate kinase" evidence="9">
    <location>
        <begin position="1"/>
        <end position="279"/>
    </location>
</feature>
<evidence type="ECO:0000256" key="8">
    <source>
        <dbReference type="RuleBase" id="RU004249"/>
    </source>
</evidence>
<dbReference type="UniPathway" id="UPA00050">
    <property type="reaction ID" value="UER00461"/>
</dbReference>
<dbReference type="GO" id="GO:0009090">
    <property type="term" value="P:homoserine biosynthetic process"/>
    <property type="evidence" value="ECO:0007669"/>
    <property type="project" value="TreeGrafter"/>
</dbReference>
<keyword evidence="3 7" id="KW-0808">Transferase</keyword>
<keyword evidence="5 7" id="KW-0418">Kinase</keyword>
<dbReference type="GO" id="GO:0004072">
    <property type="term" value="F:aspartate kinase activity"/>
    <property type="evidence" value="ECO:0007669"/>
    <property type="project" value="UniProtKB-EC"/>
</dbReference>
<dbReference type="Gene3D" id="1.20.120.1320">
    <property type="entry name" value="Aspartokinase, catalytic domain"/>
    <property type="match status" value="1"/>
</dbReference>
<name>A0A1I6YMC9_9GAMM</name>